<sequence>MKMQLRLGALMMALAGCVSTPPTLGDPPPGFKDEKRELSYQSVLEKYTDRAELYAGFDTVMFAAATLQTQSFREARVRREGSFKALTQERVQEILTQEFAEAARTNEFFLGVHVFNYRYEDFDRPSSIWNLVMVTPAGELKPVSVERVGRADLEMRSFYPYMGTFWVGYRVRFPAAYPDGRPVISEAMGHVVLRMASSLGKVEMRVHAR</sequence>
<dbReference type="RefSeq" id="WP_043389040.1">
    <property type="nucleotide sequence ID" value="NZ_JPMI01000006.1"/>
</dbReference>
<evidence type="ECO:0000313" key="2">
    <source>
        <dbReference type="Proteomes" id="UP000028547"/>
    </source>
</evidence>
<dbReference type="EMBL" id="JPMI01000006">
    <property type="protein sequence ID" value="KFA94628.1"/>
    <property type="molecule type" value="Genomic_DNA"/>
</dbReference>
<reference evidence="1 2" key="1">
    <citation type="submission" date="2014-07" db="EMBL/GenBank/DDBJ databases">
        <title>Draft Genome Sequence of Gephyronic Acid Producer, Cystobacter violaceus Strain Cb vi76.</title>
        <authorList>
            <person name="Stevens D.C."/>
            <person name="Young J."/>
            <person name="Carmichael R."/>
            <person name="Tan J."/>
            <person name="Taylor R.E."/>
        </authorList>
    </citation>
    <scope>NUCLEOTIDE SEQUENCE [LARGE SCALE GENOMIC DNA]</scope>
    <source>
        <strain evidence="1 2">Cb vi76</strain>
    </source>
</reference>
<name>A0A084T1P3_9BACT</name>
<evidence type="ECO:0000313" key="1">
    <source>
        <dbReference type="EMBL" id="KFA94628.1"/>
    </source>
</evidence>
<dbReference type="PROSITE" id="PS51257">
    <property type="entry name" value="PROKAR_LIPOPROTEIN"/>
    <property type="match status" value="1"/>
</dbReference>
<accession>A0A084T1P3</accession>
<proteinExistence type="predicted"/>
<organism evidence="1 2">
    <name type="scientific">Archangium violaceum Cb vi76</name>
    <dbReference type="NCBI Taxonomy" id="1406225"/>
    <lineage>
        <taxon>Bacteria</taxon>
        <taxon>Pseudomonadati</taxon>
        <taxon>Myxococcota</taxon>
        <taxon>Myxococcia</taxon>
        <taxon>Myxococcales</taxon>
        <taxon>Cystobacterineae</taxon>
        <taxon>Archangiaceae</taxon>
        <taxon>Archangium</taxon>
    </lineage>
</organism>
<dbReference type="Proteomes" id="UP000028547">
    <property type="component" value="Unassembled WGS sequence"/>
</dbReference>
<gene>
    <name evidence="1" type="ORF">Q664_01605</name>
</gene>
<protein>
    <recommendedName>
        <fullName evidence="3">Lipoprotein</fullName>
    </recommendedName>
</protein>
<evidence type="ECO:0008006" key="3">
    <source>
        <dbReference type="Google" id="ProtNLM"/>
    </source>
</evidence>
<comment type="caution">
    <text evidence="1">The sequence shown here is derived from an EMBL/GenBank/DDBJ whole genome shotgun (WGS) entry which is preliminary data.</text>
</comment>
<dbReference type="AlphaFoldDB" id="A0A084T1P3"/>